<reference evidence="3" key="1">
    <citation type="submission" date="2016-10" db="EMBL/GenBank/DDBJ databases">
        <authorList>
            <person name="Varghese N."/>
            <person name="Submissions S."/>
        </authorList>
    </citation>
    <scope>NUCLEOTIDE SEQUENCE [LARGE SCALE GENOMIC DNA]</scope>
    <source>
        <strain evidence="3">MO64</strain>
    </source>
</reference>
<dbReference type="Pfam" id="PF11101">
    <property type="entry name" value="DUF2884"/>
    <property type="match status" value="1"/>
</dbReference>
<name>A0A1I4AMA2_9GAMM</name>
<dbReference type="AlphaFoldDB" id="A0A1I4AMA2"/>
<dbReference type="RefSeq" id="WP_008210042.1">
    <property type="nucleotide sequence ID" value="NZ_FOSR01000004.1"/>
</dbReference>
<keyword evidence="3" id="KW-1185">Reference proteome</keyword>
<dbReference type="InterPro" id="IPR021307">
    <property type="entry name" value="DUF2884"/>
</dbReference>
<evidence type="ECO:0000313" key="3">
    <source>
        <dbReference type="Proteomes" id="UP000198725"/>
    </source>
</evidence>
<evidence type="ECO:0000313" key="2">
    <source>
        <dbReference type="EMBL" id="SFK56869.1"/>
    </source>
</evidence>
<feature type="chain" id="PRO_5011555541" description="DUF2884 family protein" evidence="1">
    <location>
        <begin position="21"/>
        <end position="249"/>
    </location>
</feature>
<dbReference type="EMBL" id="FOSR01000004">
    <property type="protein sequence ID" value="SFK56869.1"/>
    <property type="molecule type" value="Genomic_DNA"/>
</dbReference>
<sequence>MRHLPLILFGLFAAATSVHAQQLAATCHASSSYDLTVQANSLLFDRPAPAPRRVLLEDGTLRVDGQAVALNDENQDRLSLFERNLRALVPRVKAVADQGVDVAVQAIRSEAGGLNLGADTRAELDRRLAADAADLKQRIAASQSTHDWHGTAANQYAQRLASDIVPLLAADLGQQALTAAMSGDLQGAAALRDRASNLANTWPARLQQRMQVLRPRIEALCPDIQRLASLQQGIRDDQGRSLDLLEVGH</sequence>
<feature type="signal peptide" evidence="1">
    <location>
        <begin position="1"/>
        <end position="20"/>
    </location>
</feature>
<evidence type="ECO:0000256" key="1">
    <source>
        <dbReference type="SAM" id="SignalP"/>
    </source>
</evidence>
<keyword evidence="1" id="KW-0732">Signal</keyword>
<dbReference type="Proteomes" id="UP000198725">
    <property type="component" value="Unassembled WGS sequence"/>
</dbReference>
<organism evidence="2 3">
    <name type="scientific">Rhodanobacter glycinis</name>
    <dbReference type="NCBI Taxonomy" id="582702"/>
    <lineage>
        <taxon>Bacteria</taxon>
        <taxon>Pseudomonadati</taxon>
        <taxon>Pseudomonadota</taxon>
        <taxon>Gammaproteobacteria</taxon>
        <taxon>Lysobacterales</taxon>
        <taxon>Rhodanobacteraceae</taxon>
        <taxon>Rhodanobacter</taxon>
    </lineage>
</organism>
<proteinExistence type="predicted"/>
<protein>
    <recommendedName>
        <fullName evidence="4">DUF2884 family protein</fullName>
    </recommendedName>
</protein>
<accession>A0A1I4AMA2</accession>
<gene>
    <name evidence="2" type="ORF">SAMN05192579_10414</name>
</gene>
<evidence type="ECO:0008006" key="4">
    <source>
        <dbReference type="Google" id="ProtNLM"/>
    </source>
</evidence>